<dbReference type="EMBL" id="JAKTMA010000010">
    <property type="protein sequence ID" value="MCR0232571.1"/>
    <property type="molecule type" value="Genomic_DNA"/>
</dbReference>
<dbReference type="GO" id="GO:0045820">
    <property type="term" value="P:negative regulation of glycolytic process"/>
    <property type="evidence" value="ECO:0007669"/>
    <property type="project" value="TreeGrafter"/>
</dbReference>
<accession>A0A174ZGU6</accession>
<dbReference type="Proteomes" id="UP001203972">
    <property type="component" value="Unassembled WGS sequence"/>
</dbReference>
<dbReference type="RefSeq" id="WP_002607030.1">
    <property type="nucleotide sequence ID" value="NZ_AP025565.1"/>
</dbReference>
<feature type="binding site" evidence="3">
    <location>
        <position position="58"/>
    </location>
    <ligand>
        <name>substrate</name>
    </ligand>
</feature>
<evidence type="ECO:0000313" key="7">
    <source>
        <dbReference type="Proteomes" id="UP001203972"/>
    </source>
</evidence>
<dbReference type="Proteomes" id="UP000503330">
    <property type="component" value="Chromosome"/>
</dbReference>
<dbReference type="InterPro" id="IPR051695">
    <property type="entry name" value="Phosphoglycerate_Mutase"/>
</dbReference>
<dbReference type="GeneID" id="61924239"/>
<dbReference type="CDD" id="cd07067">
    <property type="entry name" value="HP_PGM_like"/>
    <property type="match status" value="1"/>
</dbReference>
<dbReference type="GO" id="GO:0005829">
    <property type="term" value="C:cytosol"/>
    <property type="evidence" value="ECO:0007669"/>
    <property type="project" value="TreeGrafter"/>
</dbReference>
<dbReference type="GO" id="GO:0043456">
    <property type="term" value="P:regulation of pentose-phosphate shunt"/>
    <property type="evidence" value="ECO:0007669"/>
    <property type="project" value="TreeGrafter"/>
</dbReference>
<evidence type="ECO:0000256" key="3">
    <source>
        <dbReference type="PIRSR" id="PIRSR613078-2"/>
    </source>
</evidence>
<reference evidence="4" key="2">
    <citation type="journal article" date="2022" name="Clin. Infect. Dis.">
        <title>Association between Clostridium innocuum and antibiotic-associated diarrhea in adults and children: A cross-sectional study and comparative genomics analysis.</title>
        <authorList>
            <person name="Cherny K.E."/>
            <person name="Muscat E.B."/>
            <person name="Balaji A."/>
            <person name="Mukherjee J."/>
            <person name="Ozer E.A."/>
            <person name="Angarone M.P."/>
            <person name="Hauser A.R."/>
            <person name="Sichel J.S."/>
            <person name="Amponsah E."/>
            <person name="Kociolek L.K."/>
        </authorList>
    </citation>
    <scope>NUCLEOTIDE SEQUENCE</scope>
    <source>
        <strain evidence="4">NU1-AC-029v</strain>
    </source>
</reference>
<dbReference type="AlphaFoldDB" id="A0A174ZGU6"/>
<keyword evidence="1" id="KW-0378">Hydrolase</keyword>
<dbReference type="SMART" id="SM00855">
    <property type="entry name" value="PGAM"/>
    <property type="match status" value="1"/>
</dbReference>
<reference evidence="5 6" key="1">
    <citation type="submission" date="2020-02" db="EMBL/GenBank/DDBJ databases">
        <authorList>
            <person name="Kociolek L.K."/>
            <person name="Ozer E.A."/>
        </authorList>
    </citation>
    <scope>NUCLEOTIDE SEQUENCE [LARGE SCALE GENOMIC DNA]</scope>
    <source>
        <strain evidence="5 6">ATCC 14501</strain>
    </source>
</reference>
<dbReference type="SUPFAM" id="SSF53254">
    <property type="entry name" value="Phosphoglycerate mutase-like"/>
    <property type="match status" value="1"/>
</dbReference>
<dbReference type="InterPro" id="IPR029033">
    <property type="entry name" value="His_PPase_superfam"/>
</dbReference>
<feature type="active site" description="Tele-phosphohistidine intermediate" evidence="2">
    <location>
        <position position="9"/>
    </location>
</feature>
<organism evidence="4 7">
    <name type="scientific">Clostridium innocuum</name>
    <dbReference type="NCBI Taxonomy" id="1522"/>
    <lineage>
        <taxon>Bacteria</taxon>
        <taxon>Bacillati</taxon>
        <taxon>Bacillota</taxon>
        <taxon>Clostridia</taxon>
        <taxon>Eubacteriales</taxon>
        <taxon>Clostridiaceae</taxon>
        <taxon>Clostridium</taxon>
    </lineage>
</organism>
<dbReference type="PANTHER" id="PTHR46517:SF1">
    <property type="entry name" value="FRUCTOSE-2,6-BISPHOSPHATASE TIGAR"/>
    <property type="match status" value="1"/>
</dbReference>
<sequence length="210" mass="23963">MMYFYFVRHGETLSNIWHTLQGWSDTPLTEKGIAQGKALGRGLANTPFEKIYSSTSERAYDTACYIRGKRNMEITMCRGLKEMNFGTFETKANTFAGCETYLQRIQFPWKAAGGENLEDVCQRIHQTMRQILEENKGGHGNILCVSHGISILAALHTADKEVYEECLRNEVRFGNCSVTIIGYHKGRYTVECINSTEYVTKGGYYEKDYQ</sequence>
<evidence type="ECO:0000256" key="2">
    <source>
        <dbReference type="PIRSR" id="PIRSR613078-1"/>
    </source>
</evidence>
<dbReference type="Pfam" id="PF00300">
    <property type="entry name" value="His_Phos_1"/>
    <property type="match status" value="1"/>
</dbReference>
<feature type="active site" description="Proton donor/acceptor" evidence="2">
    <location>
        <position position="82"/>
    </location>
</feature>
<evidence type="ECO:0000313" key="5">
    <source>
        <dbReference type="EMBL" id="QJA01244.1"/>
    </source>
</evidence>
<dbReference type="PANTHER" id="PTHR46517">
    <property type="entry name" value="FRUCTOSE-2,6-BISPHOSPHATASE TIGAR"/>
    <property type="match status" value="1"/>
</dbReference>
<dbReference type="GO" id="GO:0004331">
    <property type="term" value="F:fructose-2,6-bisphosphate 2-phosphatase activity"/>
    <property type="evidence" value="ECO:0007669"/>
    <property type="project" value="TreeGrafter"/>
</dbReference>
<dbReference type="Gene3D" id="3.40.50.1240">
    <property type="entry name" value="Phosphoglycerate mutase-like"/>
    <property type="match status" value="1"/>
</dbReference>
<protein>
    <submittedName>
        <fullName evidence="4">Histidine phosphatase family protein</fullName>
    </submittedName>
</protein>
<evidence type="ECO:0000313" key="6">
    <source>
        <dbReference type="Proteomes" id="UP000503330"/>
    </source>
</evidence>
<proteinExistence type="predicted"/>
<name>A0A174ZGU6_CLOIN</name>
<feature type="binding site" evidence="3">
    <location>
        <begin position="8"/>
        <end position="15"/>
    </location>
    <ligand>
        <name>substrate</name>
    </ligand>
</feature>
<evidence type="ECO:0000313" key="4">
    <source>
        <dbReference type="EMBL" id="MCR0232571.1"/>
    </source>
</evidence>
<gene>
    <name evidence="5" type="ORF">G4D54_01840</name>
    <name evidence="4" type="ORF">MKC95_07310</name>
</gene>
<evidence type="ECO:0000256" key="1">
    <source>
        <dbReference type="ARBA" id="ARBA00022801"/>
    </source>
</evidence>
<dbReference type="EMBL" id="CP048838">
    <property type="protein sequence ID" value="QJA01244.1"/>
    <property type="molecule type" value="Genomic_DNA"/>
</dbReference>
<dbReference type="InterPro" id="IPR013078">
    <property type="entry name" value="His_Pase_superF_clade-1"/>
</dbReference>